<dbReference type="InterPro" id="IPR010730">
    <property type="entry name" value="HET"/>
</dbReference>
<evidence type="ECO:0000259" key="4">
    <source>
        <dbReference type="PROSITE" id="PS50837"/>
    </source>
</evidence>
<dbReference type="Gene3D" id="2.130.10.10">
    <property type="entry name" value="YVTN repeat-like/Quinoprotein amine dehydrogenase"/>
    <property type="match status" value="2"/>
</dbReference>
<dbReference type="InterPro" id="IPR015943">
    <property type="entry name" value="WD40/YVTN_repeat-like_dom_sf"/>
</dbReference>
<dbReference type="InterPro" id="IPR036322">
    <property type="entry name" value="WD40_repeat_dom_sf"/>
</dbReference>
<dbReference type="PROSITE" id="PS50082">
    <property type="entry name" value="WD_REPEATS_2"/>
    <property type="match status" value="3"/>
</dbReference>
<dbReference type="PROSITE" id="PS50837">
    <property type="entry name" value="NACHT"/>
    <property type="match status" value="1"/>
</dbReference>
<gene>
    <name evidence="5" type="ORF">CKM354_001126300</name>
</gene>
<protein>
    <recommendedName>
        <fullName evidence="4">NACHT domain-containing protein</fullName>
    </recommendedName>
</protein>
<organism evidence="5 6">
    <name type="scientific">Cercospora kikuchii</name>
    <dbReference type="NCBI Taxonomy" id="84275"/>
    <lineage>
        <taxon>Eukaryota</taxon>
        <taxon>Fungi</taxon>
        <taxon>Dikarya</taxon>
        <taxon>Ascomycota</taxon>
        <taxon>Pezizomycotina</taxon>
        <taxon>Dothideomycetes</taxon>
        <taxon>Dothideomycetidae</taxon>
        <taxon>Mycosphaerellales</taxon>
        <taxon>Mycosphaerellaceae</taxon>
        <taxon>Cercospora</taxon>
    </lineage>
</organism>
<dbReference type="SUPFAM" id="SSF52540">
    <property type="entry name" value="P-loop containing nucleoside triphosphate hydrolases"/>
    <property type="match status" value="1"/>
</dbReference>
<dbReference type="InterPro" id="IPR007111">
    <property type="entry name" value="NACHT_NTPase"/>
</dbReference>
<keyword evidence="2" id="KW-0677">Repeat</keyword>
<dbReference type="PROSITE" id="PS50294">
    <property type="entry name" value="WD_REPEATS_REGION"/>
    <property type="match status" value="3"/>
</dbReference>
<dbReference type="InterPro" id="IPR056884">
    <property type="entry name" value="NPHP3-like_N"/>
</dbReference>
<dbReference type="InterPro" id="IPR055440">
    <property type="entry name" value="Beta-prop_WDR90_4th"/>
</dbReference>
<dbReference type="PRINTS" id="PR00320">
    <property type="entry name" value="GPROTEINBRPT"/>
</dbReference>
<reference evidence="5 6" key="1">
    <citation type="submission" date="2021-01" db="EMBL/GenBank/DDBJ databases">
        <title>Cercospora kikuchii MAFF 305040 whole genome shotgun sequence.</title>
        <authorList>
            <person name="Kashiwa T."/>
            <person name="Suzuki T."/>
        </authorList>
    </citation>
    <scope>NUCLEOTIDE SEQUENCE [LARGE SCALE GENOMIC DNA]</scope>
    <source>
        <strain evidence="5 6">MAFF 305040</strain>
    </source>
</reference>
<dbReference type="OrthoDB" id="674604at2759"/>
<feature type="repeat" description="WD" evidence="3">
    <location>
        <begin position="895"/>
        <end position="936"/>
    </location>
</feature>
<dbReference type="GeneID" id="68296838"/>
<feature type="domain" description="NACHT" evidence="4">
    <location>
        <begin position="296"/>
        <end position="451"/>
    </location>
</feature>
<comment type="caution">
    <text evidence="5">The sequence shown here is derived from an EMBL/GenBank/DDBJ whole genome shotgun (WGS) entry which is preliminary data.</text>
</comment>
<dbReference type="EMBL" id="BOLY01000008">
    <property type="protein sequence ID" value="GIZ48192.1"/>
    <property type="molecule type" value="Genomic_DNA"/>
</dbReference>
<dbReference type="AlphaFoldDB" id="A0A9P3CRY6"/>
<dbReference type="CDD" id="cd00200">
    <property type="entry name" value="WD40"/>
    <property type="match status" value="1"/>
</dbReference>
<dbReference type="SUPFAM" id="SSF50978">
    <property type="entry name" value="WD40 repeat-like"/>
    <property type="match status" value="1"/>
</dbReference>
<keyword evidence="6" id="KW-1185">Reference proteome</keyword>
<dbReference type="Pfam" id="PF06985">
    <property type="entry name" value="HET"/>
    <property type="match status" value="1"/>
</dbReference>
<dbReference type="PANTHER" id="PTHR10622:SF13">
    <property type="entry name" value="NACHT DOMAIN-CONTAINING PROTEIN"/>
    <property type="match status" value="1"/>
</dbReference>
<name>A0A9P3CRY6_9PEZI</name>
<evidence type="ECO:0000256" key="2">
    <source>
        <dbReference type="ARBA" id="ARBA00022737"/>
    </source>
</evidence>
<dbReference type="PANTHER" id="PTHR10622">
    <property type="entry name" value="HET DOMAIN-CONTAINING PROTEIN"/>
    <property type="match status" value="1"/>
</dbReference>
<evidence type="ECO:0000313" key="5">
    <source>
        <dbReference type="EMBL" id="GIZ48192.1"/>
    </source>
</evidence>
<dbReference type="InterPro" id="IPR027417">
    <property type="entry name" value="P-loop_NTPase"/>
</dbReference>
<feature type="repeat" description="WD" evidence="3">
    <location>
        <begin position="937"/>
        <end position="978"/>
    </location>
</feature>
<evidence type="ECO:0000313" key="6">
    <source>
        <dbReference type="Proteomes" id="UP000825890"/>
    </source>
</evidence>
<evidence type="ECO:0000256" key="1">
    <source>
        <dbReference type="ARBA" id="ARBA00022574"/>
    </source>
</evidence>
<proteinExistence type="predicted"/>
<feature type="repeat" description="WD" evidence="3">
    <location>
        <begin position="853"/>
        <end position="894"/>
    </location>
</feature>
<dbReference type="InterPro" id="IPR001680">
    <property type="entry name" value="WD40_rpt"/>
</dbReference>
<dbReference type="Gene3D" id="3.40.50.300">
    <property type="entry name" value="P-loop containing nucleotide triphosphate hydrolases"/>
    <property type="match status" value="1"/>
</dbReference>
<dbReference type="SMART" id="SM00320">
    <property type="entry name" value="WD40"/>
    <property type="match status" value="3"/>
</dbReference>
<accession>A0A9P3CRY6</accession>
<dbReference type="Pfam" id="PF23342">
    <property type="entry name" value="WDR90_beta-prop_4th"/>
    <property type="match status" value="1"/>
</dbReference>
<dbReference type="RefSeq" id="XP_044662679.1">
    <property type="nucleotide sequence ID" value="XM_044806744.1"/>
</dbReference>
<dbReference type="InterPro" id="IPR020472">
    <property type="entry name" value="WD40_PAC1"/>
</dbReference>
<dbReference type="PROSITE" id="PS00678">
    <property type="entry name" value="WD_REPEATS_1"/>
    <property type="match status" value="3"/>
</dbReference>
<dbReference type="Proteomes" id="UP000825890">
    <property type="component" value="Unassembled WGS sequence"/>
</dbReference>
<dbReference type="Pfam" id="PF24883">
    <property type="entry name" value="NPHP3_N"/>
    <property type="match status" value="1"/>
</dbReference>
<sequence>MRLLCVDTLKLRQFDEPNKPPPYAIASHRWCDSEVTLEDVESRRNTKSAGYKKVRGFAEYVKDNVPSIKWLWIDTCCIDKRNAVELSFSINSMFRWYRDAELCLAYLGDVKTVDNHESFRQSMWFTRGWTLQELLAPRTVVFLTKHWKVIGNKGASAVRYRWTTTGPSLEGRISQIAGIPEDILRSYEAASRLDISEKRRWMDGRITTREEDIYYAMLGILDLGLVVNYGEGRARAEQRLLAAIDAQKVDLSRLTVVRNAVFNSSVEETTSFCLEGTRSEILRNIQQWVDGSDEKSIFWLCGKAGTGKSTISRTIAQRLNQSQSLSEQPCLGASFFFKRGEQDRSNANLFFATIAAQFADLIPAMRRPILAALDKDSFMCSRGLQEQFEKLLLQPVLSLNPASLPRQRFVIVIDALDECDRSTDIRLFLRLLAQLDGESNLRLRIFLTSRPELPVQLGFRALDGSLHQDIVLEEVQADTIHRDIRAYFDAAFVKIREDRIDAVELQHWPSEANLQALVELAVPLFIFASTVCRFVSETKPRKRLELILAQRHAAVTSHLAKTYLPILSRLLGGKPQREREELIQDFRKIVGPIVLAADPLSVSSLASLLCDESQDVEEEDIRELLRHLHSVLEVPSNPHDPVRLLHLSFRDFLVDAEREDQEGFWIDEVETHAKLSQYCLRRLNEDGVLRLDMCRVVQPGTRRFELSPQQIQTHIPPDVAYACSYWPLHIMKGRSRLRDNGGVHRFLRRHLLHWLEALSWLGRISSAIGHISALLSIVDSDSHDVTNFLQDAKRFVLRNRYVIDLAPLQLYHSALVFTPTQSLVRRTFSHEIRQEWARFPEVPVNWSAEVQKLEGHDDRVTAIVFSPDGQVIASASWDQTVRVWNAATGEQTQKLKGHGNTVSAVAFSPDGQVIASASNDNTVRVWNAATGEQTQKLKGHDHYVTAVAFSPDGQVIASATYDQTVRVWNAATGQMIHVIPDVRVTSRFFLVFSEDGNCLRTSAGEFHIPHRGLVMPSGTYARTSFLELRDQWICNQGADILWLPHEYRGSCSAVYEKALVIGQTSGAVSIFRLE</sequence>
<evidence type="ECO:0000256" key="3">
    <source>
        <dbReference type="PROSITE-ProRule" id="PRU00221"/>
    </source>
</evidence>
<dbReference type="InterPro" id="IPR019775">
    <property type="entry name" value="WD40_repeat_CS"/>
</dbReference>
<keyword evidence="1 3" id="KW-0853">WD repeat</keyword>